<accession>A0A7W7CSP2</accession>
<gene>
    <name evidence="10" type="ORF">BKA14_002793</name>
</gene>
<dbReference type="EMBL" id="JACHMF010000001">
    <property type="protein sequence ID" value="MBB4692645.1"/>
    <property type="molecule type" value="Genomic_DNA"/>
</dbReference>
<evidence type="ECO:0000256" key="9">
    <source>
        <dbReference type="RuleBase" id="RU000461"/>
    </source>
</evidence>
<dbReference type="PANTHER" id="PTHR24286">
    <property type="entry name" value="CYTOCHROME P450 26"/>
    <property type="match status" value="1"/>
</dbReference>
<dbReference type="InterPro" id="IPR017972">
    <property type="entry name" value="Cyt_P450_CS"/>
</dbReference>
<evidence type="ECO:0000256" key="2">
    <source>
        <dbReference type="ARBA" id="ARBA00010617"/>
    </source>
</evidence>
<comment type="similarity">
    <text evidence="2 9">Belongs to the cytochrome P450 family.</text>
</comment>
<dbReference type="GO" id="GO:0016125">
    <property type="term" value="P:sterol metabolic process"/>
    <property type="evidence" value="ECO:0007669"/>
    <property type="project" value="TreeGrafter"/>
</dbReference>
<comment type="caution">
    <text evidence="10">The sequence shown here is derived from an EMBL/GenBank/DDBJ whole genome shotgun (WGS) entry which is preliminary data.</text>
</comment>
<reference evidence="10 11" key="1">
    <citation type="submission" date="2020-08" db="EMBL/GenBank/DDBJ databases">
        <title>Sequencing the genomes of 1000 actinobacteria strains.</title>
        <authorList>
            <person name="Klenk H.-P."/>
        </authorList>
    </citation>
    <scope>NUCLEOTIDE SEQUENCE [LARGE SCALE GENOMIC DNA]</scope>
    <source>
        <strain evidence="10 11">DSM 45518</strain>
    </source>
</reference>
<dbReference type="GO" id="GO:0005506">
    <property type="term" value="F:iron ion binding"/>
    <property type="evidence" value="ECO:0007669"/>
    <property type="project" value="InterPro"/>
</dbReference>
<keyword evidence="3 8" id="KW-0349">Heme</keyword>
<dbReference type="InterPro" id="IPR036396">
    <property type="entry name" value="Cyt_P450_sf"/>
</dbReference>
<evidence type="ECO:0000256" key="1">
    <source>
        <dbReference type="ARBA" id="ARBA00001971"/>
    </source>
</evidence>
<dbReference type="InterPro" id="IPR002403">
    <property type="entry name" value="Cyt_P450_E_grp-IV"/>
</dbReference>
<dbReference type="Proteomes" id="UP000542742">
    <property type="component" value="Unassembled WGS sequence"/>
</dbReference>
<keyword evidence="11" id="KW-1185">Reference proteome</keyword>
<evidence type="ECO:0000256" key="5">
    <source>
        <dbReference type="ARBA" id="ARBA00023002"/>
    </source>
</evidence>
<protein>
    <submittedName>
        <fullName evidence="10">Cytochrome P450</fullName>
    </submittedName>
</protein>
<dbReference type="PRINTS" id="PR00465">
    <property type="entry name" value="EP450IV"/>
</dbReference>
<dbReference type="Pfam" id="PF00067">
    <property type="entry name" value="p450"/>
    <property type="match status" value="1"/>
</dbReference>
<name>A0A7W7CSP2_9ACTN</name>
<evidence type="ECO:0000313" key="10">
    <source>
        <dbReference type="EMBL" id="MBB4692645.1"/>
    </source>
</evidence>
<dbReference type="GO" id="GO:0020037">
    <property type="term" value="F:heme binding"/>
    <property type="evidence" value="ECO:0007669"/>
    <property type="project" value="InterPro"/>
</dbReference>
<dbReference type="GO" id="GO:0004497">
    <property type="term" value="F:monooxygenase activity"/>
    <property type="evidence" value="ECO:0007669"/>
    <property type="project" value="UniProtKB-KW"/>
</dbReference>
<evidence type="ECO:0000313" key="11">
    <source>
        <dbReference type="Proteomes" id="UP000542742"/>
    </source>
</evidence>
<keyword evidence="7 9" id="KW-0503">Monooxygenase</keyword>
<evidence type="ECO:0000256" key="3">
    <source>
        <dbReference type="ARBA" id="ARBA00022617"/>
    </source>
</evidence>
<evidence type="ECO:0000256" key="6">
    <source>
        <dbReference type="ARBA" id="ARBA00023004"/>
    </source>
</evidence>
<evidence type="ECO:0000256" key="4">
    <source>
        <dbReference type="ARBA" id="ARBA00022723"/>
    </source>
</evidence>
<evidence type="ECO:0000256" key="7">
    <source>
        <dbReference type="ARBA" id="ARBA00023033"/>
    </source>
</evidence>
<organism evidence="10 11">
    <name type="scientific">Paractinoplanes abujensis</name>
    <dbReference type="NCBI Taxonomy" id="882441"/>
    <lineage>
        <taxon>Bacteria</taxon>
        <taxon>Bacillati</taxon>
        <taxon>Actinomycetota</taxon>
        <taxon>Actinomycetes</taxon>
        <taxon>Micromonosporales</taxon>
        <taxon>Micromonosporaceae</taxon>
        <taxon>Paractinoplanes</taxon>
    </lineage>
</organism>
<dbReference type="GO" id="GO:0016705">
    <property type="term" value="F:oxidoreductase activity, acting on paired donors, with incorporation or reduction of molecular oxygen"/>
    <property type="evidence" value="ECO:0007669"/>
    <property type="project" value="InterPro"/>
</dbReference>
<keyword evidence="5 9" id="KW-0560">Oxidoreductase</keyword>
<evidence type="ECO:0000256" key="8">
    <source>
        <dbReference type="PIRSR" id="PIRSR602403-1"/>
    </source>
</evidence>
<dbReference type="PANTHER" id="PTHR24286:SF24">
    <property type="entry name" value="LANOSTEROL 14-ALPHA DEMETHYLASE"/>
    <property type="match status" value="1"/>
</dbReference>
<sequence length="434" mass="47896">MTLPPAAPGIPVLGNALRMMGDVQQFFVDTYREMGPAFRVRALNQAFVILAGERANRFLLERGDEVFSSEESFGGLNREFGMRVHVLRGRPHRHLRKVLATGLSRDLLAARWDEVVAESERLLDDWRGQSALPVVDRFQRLAAAQLSIALTGSSSAARFETLRSAFELVLDVTIAGKWPAATLRWPPYRRARAEILAFARAALQERQASPRPDGVRDLLDRALDAADENGRPYPMDVRAGIALQGYFAGINTLAYLYSFMLHALLQHPEVLARVTAEADAEQLTFSRLRSMPALQGLALETLRVYPPAPGSARTVIKGFEFAGYRIDAGRRVLVATCVPHQLPEHFPDPQRFDIDRDFGSARKASVYAPFSVGSHTCLGAGMTEVLSVATMGLLLRRLTISPSRAGRPMRITATPGPNPGRRFTVAVEGRRMAV</sequence>
<feature type="binding site" description="axial binding residue" evidence="8">
    <location>
        <position position="377"/>
    </location>
    <ligand>
        <name>heme</name>
        <dbReference type="ChEBI" id="CHEBI:30413"/>
    </ligand>
    <ligandPart>
        <name>Fe</name>
        <dbReference type="ChEBI" id="CHEBI:18248"/>
    </ligandPart>
</feature>
<keyword evidence="4 8" id="KW-0479">Metal-binding</keyword>
<dbReference type="RefSeq" id="WP_184951335.1">
    <property type="nucleotide sequence ID" value="NZ_BOMC01000064.1"/>
</dbReference>
<dbReference type="PROSITE" id="PS00086">
    <property type="entry name" value="CYTOCHROME_P450"/>
    <property type="match status" value="1"/>
</dbReference>
<comment type="cofactor">
    <cofactor evidence="1 8">
        <name>heme</name>
        <dbReference type="ChEBI" id="CHEBI:30413"/>
    </cofactor>
</comment>
<keyword evidence="6 8" id="KW-0408">Iron</keyword>
<dbReference type="SUPFAM" id="SSF48264">
    <property type="entry name" value="Cytochrome P450"/>
    <property type="match status" value="1"/>
</dbReference>
<dbReference type="InterPro" id="IPR001128">
    <property type="entry name" value="Cyt_P450"/>
</dbReference>
<dbReference type="AlphaFoldDB" id="A0A7W7CSP2"/>
<dbReference type="Gene3D" id="1.10.630.10">
    <property type="entry name" value="Cytochrome P450"/>
    <property type="match status" value="1"/>
</dbReference>
<proteinExistence type="inferred from homology"/>